<reference evidence="2" key="1">
    <citation type="submission" date="2020-11" db="EMBL/GenBank/DDBJ databases">
        <authorList>
            <person name="Tran Van P."/>
        </authorList>
    </citation>
    <scope>NUCLEOTIDE SEQUENCE</scope>
</reference>
<feature type="domain" description="Ras-associating" evidence="1">
    <location>
        <begin position="154"/>
        <end position="245"/>
    </location>
</feature>
<evidence type="ECO:0000313" key="2">
    <source>
        <dbReference type="EMBL" id="CAD7623025.1"/>
    </source>
</evidence>
<dbReference type="SMART" id="SM00314">
    <property type="entry name" value="RA"/>
    <property type="match status" value="2"/>
</dbReference>
<dbReference type="Proteomes" id="UP000759131">
    <property type="component" value="Unassembled WGS sequence"/>
</dbReference>
<organism evidence="2">
    <name type="scientific">Medioppia subpectinata</name>
    <dbReference type="NCBI Taxonomy" id="1979941"/>
    <lineage>
        <taxon>Eukaryota</taxon>
        <taxon>Metazoa</taxon>
        <taxon>Ecdysozoa</taxon>
        <taxon>Arthropoda</taxon>
        <taxon>Chelicerata</taxon>
        <taxon>Arachnida</taxon>
        <taxon>Acari</taxon>
        <taxon>Acariformes</taxon>
        <taxon>Sarcoptiformes</taxon>
        <taxon>Oribatida</taxon>
        <taxon>Brachypylina</taxon>
        <taxon>Oppioidea</taxon>
        <taxon>Oppiidae</taxon>
        <taxon>Medioppia</taxon>
    </lineage>
</organism>
<proteinExistence type="predicted"/>
<dbReference type="GO" id="GO:0045743">
    <property type="term" value="P:positive regulation of fibroblast growth factor receptor signaling pathway"/>
    <property type="evidence" value="ECO:0007669"/>
    <property type="project" value="TreeGrafter"/>
</dbReference>
<dbReference type="InterPro" id="IPR029071">
    <property type="entry name" value="Ubiquitin-like_domsf"/>
</dbReference>
<evidence type="ECO:0000259" key="1">
    <source>
        <dbReference type="PROSITE" id="PS50200"/>
    </source>
</evidence>
<name>A0A7R9PW69_9ACAR</name>
<dbReference type="Gene3D" id="3.10.20.90">
    <property type="entry name" value="Phosphatidylinositol 3-kinase Catalytic Subunit, Chain A, domain 1"/>
    <property type="match status" value="2"/>
</dbReference>
<dbReference type="InterPro" id="IPR000159">
    <property type="entry name" value="RA_dom"/>
</dbReference>
<dbReference type="EMBL" id="OC855994">
    <property type="protein sequence ID" value="CAD7623025.1"/>
    <property type="molecule type" value="Genomic_DNA"/>
</dbReference>
<protein>
    <recommendedName>
        <fullName evidence="1">Ras-associating domain-containing protein</fullName>
    </recommendedName>
</protein>
<dbReference type="OrthoDB" id="3908708at2759"/>
<gene>
    <name evidence="2" type="ORF">OSB1V03_LOCUS3486</name>
</gene>
<dbReference type="GO" id="GO:0007165">
    <property type="term" value="P:signal transduction"/>
    <property type="evidence" value="ECO:0007669"/>
    <property type="project" value="InterPro"/>
</dbReference>
<dbReference type="PANTHER" id="PTHR21298:SF2">
    <property type="entry name" value="GH01721P"/>
    <property type="match status" value="1"/>
</dbReference>
<dbReference type="EMBL" id="CAJPIZ010001419">
    <property type="protein sequence ID" value="CAG2103455.1"/>
    <property type="molecule type" value="Genomic_DNA"/>
</dbReference>
<keyword evidence="3" id="KW-1185">Reference proteome</keyword>
<dbReference type="CDD" id="cd17043">
    <property type="entry name" value="RA"/>
    <property type="match status" value="1"/>
</dbReference>
<dbReference type="Pfam" id="PF00788">
    <property type="entry name" value="RA"/>
    <property type="match status" value="2"/>
</dbReference>
<dbReference type="GO" id="GO:0045742">
    <property type="term" value="P:positive regulation of epidermal growth factor receptor signaling pathway"/>
    <property type="evidence" value="ECO:0007669"/>
    <property type="project" value="TreeGrafter"/>
</dbReference>
<evidence type="ECO:0000313" key="3">
    <source>
        <dbReference type="Proteomes" id="UP000759131"/>
    </source>
</evidence>
<sequence length="303" mass="34723">MLKHVSNRTLNSLNVDTISINSSVLCGSSNGSNNGCDEQTSRSSRSSSSTSIHDLGLQKVVIKIYSRVLCSDVEYKTLSITSQTTSKQVARMLLNKFRLKQRDPNLFYLTLEVWIRQTGIPIRSVMVLDDDTCPALLQSCYPQKDLKFSLMMRCGGLIKIYDSCLMSGSLYKSLLLSDRTTVDELIQLLLNCYNLNEKPSKFALYEVCPSRKCERKLCGNEIPLAIQSQWPNPDIYVFQLRKNTTEEYQIRKREVRELPWSKTCDRSGNVMFHLNSKDEVNSKSIHSPTLKPSFNNYENYFYI</sequence>
<feature type="domain" description="Ras-associating" evidence="1">
    <location>
        <begin position="58"/>
        <end position="140"/>
    </location>
</feature>
<dbReference type="AlphaFoldDB" id="A0A7R9PW69"/>
<dbReference type="PROSITE" id="PS50200">
    <property type="entry name" value="RA"/>
    <property type="match status" value="2"/>
</dbReference>
<dbReference type="PANTHER" id="PTHR21298">
    <property type="entry name" value="GH01721P"/>
    <property type="match status" value="1"/>
</dbReference>
<accession>A0A7R9PW69</accession>
<dbReference type="SUPFAM" id="SSF54236">
    <property type="entry name" value="Ubiquitin-like"/>
    <property type="match status" value="2"/>
</dbReference>